<feature type="domain" description="Conjugative transposon TraJ C-terminal" evidence="2">
    <location>
        <begin position="29"/>
        <end position="343"/>
    </location>
</feature>
<evidence type="ECO:0000259" key="2">
    <source>
        <dbReference type="Pfam" id="PF07863"/>
    </source>
</evidence>
<evidence type="ECO:0000256" key="1">
    <source>
        <dbReference type="SAM" id="Phobius"/>
    </source>
</evidence>
<dbReference type="NCBIfam" id="TIGR03782">
    <property type="entry name" value="Bac_Flav_CT_J"/>
    <property type="match status" value="1"/>
</dbReference>
<sequence>MKSTFTIAIFLSCWLLCPGIVFGQGYTEDVRGLNSILADLYKEMFPLCSKLVTTGRAIAGFAALFYIGNRVWRHIANAEPVDFYPLLRPFALGFAIAIFPSVISLINGVLSLTVQGTSNMVTDSDKAISTLLKMKEDAVKNSDFWQMYVGDDNQGSREKWLKYTYGDGYSEDFTDGLGNDIKFYMSKQYYTFKNTMKAGISEILTLIFESASLCINTIRTFYLIVLAIIGPLAFGLAVFDGLQHTLSAWISRYINIYLWLPVANIFGAIIGRVQQKMIELDIRQISQAGDTFFSANDASYLIFLIIGIMGYFSVPSLANHIISAGGSDSLLGRATSAFNKTATGLLS</sequence>
<feature type="transmembrane region" description="Helical" evidence="1">
    <location>
        <begin position="254"/>
        <end position="271"/>
    </location>
</feature>
<feature type="transmembrane region" description="Helical" evidence="1">
    <location>
        <begin position="221"/>
        <end position="242"/>
    </location>
</feature>
<keyword evidence="1" id="KW-0812">Transmembrane</keyword>
<name>A0A4R5DAQ1_9BACT</name>
<dbReference type="Pfam" id="PF07863">
    <property type="entry name" value="CtnDOT_TraJ"/>
    <property type="match status" value="1"/>
</dbReference>
<protein>
    <submittedName>
        <fullName evidence="3">Conjugative transposon protein TraJ</fullName>
    </submittedName>
</protein>
<feature type="transmembrane region" description="Helical" evidence="1">
    <location>
        <begin position="292"/>
        <end position="312"/>
    </location>
</feature>
<dbReference type="InterPro" id="IPR012424">
    <property type="entry name" value="Conjugative_transposon_TraJ_C"/>
</dbReference>
<proteinExistence type="predicted"/>
<dbReference type="EMBL" id="SMFL01000014">
    <property type="protein sequence ID" value="TDE10726.1"/>
    <property type="molecule type" value="Genomic_DNA"/>
</dbReference>
<feature type="transmembrane region" description="Helical" evidence="1">
    <location>
        <begin position="90"/>
        <end position="110"/>
    </location>
</feature>
<comment type="caution">
    <text evidence="3">The sequence shown here is derived from an EMBL/GenBank/DDBJ whole genome shotgun (WGS) entry which is preliminary data.</text>
</comment>
<dbReference type="Proteomes" id="UP000294850">
    <property type="component" value="Unassembled WGS sequence"/>
</dbReference>
<dbReference type="AlphaFoldDB" id="A0A4R5DAQ1"/>
<gene>
    <name evidence="3" type="primary">traJ</name>
    <name evidence="3" type="ORF">E0F88_27005</name>
</gene>
<keyword evidence="4" id="KW-1185">Reference proteome</keyword>
<evidence type="ECO:0000313" key="4">
    <source>
        <dbReference type="Proteomes" id="UP000294850"/>
    </source>
</evidence>
<dbReference type="InterPro" id="IPR022393">
    <property type="entry name" value="Conjugative_transposon_TraJ"/>
</dbReference>
<dbReference type="OrthoDB" id="1147144at2"/>
<accession>A0A4R5DAQ1</accession>
<keyword evidence="1" id="KW-0472">Membrane</keyword>
<reference evidence="3 4" key="1">
    <citation type="submission" date="2019-03" db="EMBL/GenBank/DDBJ databases">
        <title>Dyadobacter AR-3-6 sp. nov., isolated from arctic soil.</title>
        <authorList>
            <person name="Chaudhary D.K."/>
        </authorList>
    </citation>
    <scope>NUCLEOTIDE SEQUENCE [LARGE SCALE GENOMIC DNA]</scope>
    <source>
        <strain evidence="3 4">AR-3-6</strain>
    </source>
</reference>
<organism evidence="3 4">
    <name type="scientific">Dyadobacter psychrotolerans</name>
    <dbReference type="NCBI Taxonomy" id="2541721"/>
    <lineage>
        <taxon>Bacteria</taxon>
        <taxon>Pseudomonadati</taxon>
        <taxon>Bacteroidota</taxon>
        <taxon>Cytophagia</taxon>
        <taxon>Cytophagales</taxon>
        <taxon>Spirosomataceae</taxon>
        <taxon>Dyadobacter</taxon>
    </lineage>
</organism>
<dbReference type="RefSeq" id="WP_131961417.1">
    <property type="nucleotide sequence ID" value="NZ_SMFL01000014.1"/>
</dbReference>
<evidence type="ECO:0000313" key="3">
    <source>
        <dbReference type="EMBL" id="TDE10726.1"/>
    </source>
</evidence>
<keyword evidence="1" id="KW-1133">Transmembrane helix</keyword>